<proteinExistence type="predicted"/>
<organism evidence="4">
    <name type="scientific">Dissoconium aciculare CBS 342.82</name>
    <dbReference type="NCBI Taxonomy" id="1314786"/>
    <lineage>
        <taxon>Eukaryota</taxon>
        <taxon>Fungi</taxon>
        <taxon>Dikarya</taxon>
        <taxon>Ascomycota</taxon>
        <taxon>Pezizomycotina</taxon>
        <taxon>Dothideomycetes</taxon>
        <taxon>Dothideomycetidae</taxon>
        <taxon>Mycosphaerellales</taxon>
        <taxon>Dissoconiaceae</taxon>
        <taxon>Dissoconium</taxon>
    </lineage>
</organism>
<dbReference type="InterPro" id="IPR050180">
    <property type="entry name" value="RNR_Ribonuclease"/>
</dbReference>
<dbReference type="SUPFAM" id="SSF50249">
    <property type="entry name" value="Nucleic acid-binding proteins"/>
    <property type="match status" value="1"/>
</dbReference>
<evidence type="ECO:0000313" key="3">
    <source>
        <dbReference type="Proteomes" id="UP000504637"/>
    </source>
</evidence>
<name>A0A6J3LSA1_9PEZI</name>
<evidence type="ECO:0000256" key="1">
    <source>
        <dbReference type="SAM" id="MobiDB-lite"/>
    </source>
</evidence>
<dbReference type="Pfam" id="PF00773">
    <property type="entry name" value="RNB"/>
    <property type="match status" value="1"/>
</dbReference>
<sequence>MSISVYGARRLGASRPEIVCLSCKLALANRTTQGLNLVGDATSQQSRLRRHQSSQSTRTSNDFGAVSRRRQASLSLQDLYAAKSNISPARSRVQRPSPLLMNHARHYHSGMFTPRCRASMDVPHGSLHRKQQGWVQPGLPDVASNKKSYATHGLTTGKGFDSIQGNPDGIRAQLKKWEEQYGADDPMADFRVGADPDDESAAENFTHLPDLKHSSLLTATSKEEVDNEYTAPSSKESDFSSAMDEVRMLGIGDLVELPTSTAGKTILAVHIRPVGEWGMTGQFINIFGRTCHSPYAQIPWIAKNWMDPSLIKPILPYMPIIKTEAQITELADIAIFEDISAPRSISAPLIEQITNLSQEADEIYRHHSDSLDRAHEILAHESDLRYGSLESIAQALLNIQNAKVSTAALCAVRRALRNGGVAFNVDFFQHRATGYVQIPSRQDIKGIQDVQKWIRSWQENVVNRETHDGESKSEGFRIIDSFIKKAKGIVLKSRALRLPAKESYVGPCRVQRAITESKGCVEETCHSDFTNEEQAIVRFLYAWAAARRFDIEPTLMGLPPLLMHATGLYIREGATEAQGYLFLQELGVVLPYGGKYSFNSHLLLPTSGQSRPLLQLMNKLEDMGTKDVTLTDTMQDLRHDWGNLTVYCVDDAGAKEIDDGISVEKAGVGADGKQEYWMHLHIANPTAFFDRKHSLAKMARHMGETIYTPEYTHSMLPTWLTHGYLDVGRNRPVMTFSARLDEAGNILEHRIRNGIVRNVLSLTYDDLNKLIGTDGESGLPSVVLSTGDVLSGSSMANDANNISSDQLDEMRTLDRLTRARMSVRAKRGGLFYDLAQADASVMSRSARSGLGPPVPYFAGRREVTGDPVVQVRTYGLKNQFASNTRPSDVFVREAMLLACEIAGTWCKERAIPTIFRGTVSHPLFPNPEKYLQEHVLPNVDENGAFPRDQGRRYVQMLGYGVIRTHAVQHSFLGMSAYTKATSPLRRYGDLVLHWQIEAALRHEAETDVSLVVENPEGTTKKTAVNPAPDRSFLPFSAANLETMIPGLRARELTIIQTKRRSNEHWIRTLLWRKHYYPEQSGGPISDTFPKLHIVIESSVDEIFATDHRGIILEFGIKTRVATDDTQPGQVLKPGQIWECELYSIEMYKGTTVVVPKKLVVEDGAEDYTSWRTSALLGEEGVERAKL</sequence>
<gene>
    <name evidence="4" type="ORF">K489DRAFT_384697</name>
</gene>
<dbReference type="InterPro" id="IPR056624">
    <property type="entry name" value="WH_CYT4"/>
</dbReference>
<protein>
    <submittedName>
        <fullName evidence="4">RNB-domain-containing protein</fullName>
    </submittedName>
</protein>
<accession>A0A6J3LSA1</accession>
<keyword evidence="3" id="KW-1185">Reference proteome</keyword>
<dbReference type="InterPro" id="IPR012340">
    <property type="entry name" value="NA-bd_OB-fold"/>
</dbReference>
<dbReference type="InterPro" id="IPR001900">
    <property type="entry name" value="RNase_II/R"/>
</dbReference>
<reference evidence="4" key="1">
    <citation type="submission" date="2020-01" db="EMBL/GenBank/DDBJ databases">
        <authorList>
            <consortium name="DOE Joint Genome Institute"/>
            <person name="Haridas S."/>
            <person name="Albert R."/>
            <person name="Binder M."/>
            <person name="Bloem J."/>
            <person name="Labutti K."/>
            <person name="Salamov A."/>
            <person name="Andreopoulos B."/>
            <person name="Baker S.E."/>
            <person name="Barry K."/>
            <person name="Bills G."/>
            <person name="Bluhm B.H."/>
            <person name="Cannon C."/>
            <person name="Castanera R."/>
            <person name="Culley D.E."/>
            <person name="Daum C."/>
            <person name="Ezra D."/>
            <person name="Gonzalez J.B."/>
            <person name="Henrissat B."/>
            <person name="Kuo A."/>
            <person name="Liang C."/>
            <person name="Lipzen A."/>
            <person name="Lutzoni F."/>
            <person name="Magnuson J."/>
            <person name="Mondo S."/>
            <person name="Nolan M."/>
            <person name="Ohm R."/>
            <person name="Pangilinan J."/>
            <person name="Park H.-J."/>
            <person name="Ramirez L."/>
            <person name="Alfaro M."/>
            <person name="Sun H."/>
            <person name="Tritt A."/>
            <person name="Yoshinaga Y."/>
            <person name="Zwiers L.-H."/>
            <person name="Turgeon B.G."/>
            <person name="Goodwin S.B."/>
            <person name="Spatafora J.W."/>
            <person name="Crous P.W."/>
            <person name="Grigoriev I.V."/>
        </authorList>
    </citation>
    <scope>NUCLEOTIDE SEQUENCE</scope>
    <source>
        <strain evidence="4">CBS 342.82</strain>
    </source>
</reference>
<dbReference type="PANTHER" id="PTHR23355">
    <property type="entry name" value="RIBONUCLEASE"/>
    <property type="match status" value="1"/>
</dbReference>
<dbReference type="Pfam" id="PF23214">
    <property type="entry name" value="SH3_CYT4"/>
    <property type="match status" value="1"/>
</dbReference>
<dbReference type="SMART" id="SM00955">
    <property type="entry name" value="RNB"/>
    <property type="match status" value="1"/>
</dbReference>
<dbReference type="GO" id="GO:0003723">
    <property type="term" value="F:RNA binding"/>
    <property type="evidence" value="ECO:0007669"/>
    <property type="project" value="InterPro"/>
</dbReference>
<dbReference type="GO" id="GO:0006402">
    <property type="term" value="P:mRNA catabolic process"/>
    <property type="evidence" value="ECO:0007669"/>
    <property type="project" value="TreeGrafter"/>
</dbReference>
<reference evidence="4" key="3">
    <citation type="submission" date="2025-08" db="UniProtKB">
        <authorList>
            <consortium name="RefSeq"/>
        </authorList>
    </citation>
    <scope>IDENTIFICATION</scope>
    <source>
        <strain evidence="4">CBS 342.82</strain>
    </source>
</reference>
<dbReference type="PANTHER" id="PTHR23355:SF65">
    <property type="entry name" value="EXORIBONUCLEASE CYT-4, PUTATIVE (AFU_ORTHOLOGUE AFUA_7G01550)-RELATED"/>
    <property type="match status" value="1"/>
</dbReference>
<evidence type="ECO:0000313" key="4">
    <source>
        <dbReference type="RefSeq" id="XP_033455544.1"/>
    </source>
</evidence>
<dbReference type="AlphaFoldDB" id="A0A6J3LSA1"/>
<dbReference type="OrthoDB" id="2285229at2759"/>
<dbReference type="Proteomes" id="UP000504637">
    <property type="component" value="Unplaced"/>
</dbReference>
<dbReference type="GeneID" id="54363717"/>
<dbReference type="GO" id="GO:0000175">
    <property type="term" value="F:3'-5'-RNA exonuclease activity"/>
    <property type="evidence" value="ECO:0007669"/>
    <property type="project" value="TreeGrafter"/>
</dbReference>
<evidence type="ECO:0000259" key="2">
    <source>
        <dbReference type="SMART" id="SM00955"/>
    </source>
</evidence>
<dbReference type="GO" id="GO:0000932">
    <property type="term" value="C:P-body"/>
    <property type="evidence" value="ECO:0007669"/>
    <property type="project" value="TreeGrafter"/>
</dbReference>
<dbReference type="RefSeq" id="XP_033455544.1">
    <property type="nucleotide sequence ID" value="XM_033605917.1"/>
</dbReference>
<feature type="region of interest" description="Disordered" evidence="1">
    <location>
        <begin position="39"/>
        <end position="67"/>
    </location>
</feature>
<dbReference type="InterPro" id="IPR056625">
    <property type="entry name" value="SH3_CYT4"/>
</dbReference>
<reference evidence="4" key="2">
    <citation type="submission" date="2020-04" db="EMBL/GenBank/DDBJ databases">
        <authorList>
            <consortium name="NCBI Genome Project"/>
        </authorList>
    </citation>
    <scope>NUCLEOTIDE SEQUENCE</scope>
    <source>
        <strain evidence="4">CBS 342.82</strain>
    </source>
</reference>
<dbReference type="Pfam" id="PF23216">
    <property type="entry name" value="WHD_CYT4"/>
    <property type="match status" value="1"/>
</dbReference>
<feature type="domain" description="RNB" evidence="2">
    <location>
        <begin position="638"/>
        <end position="1002"/>
    </location>
</feature>